<name>A0ACC0Q190_RHOML</name>
<organism evidence="1 2">
    <name type="scientific">Rhododendron molle</name>
    <name type="common">Chinese azalea</name>
    <name type="synonym">Azalea mollis</name>
    <dbReference type="NCBI Taxonomy" id="49168"/>
    <lineage>
        <taxon>Eukaryota</taxon>
        <taxon>Viridiplantae</taxon>
        <taxon>Streptophyta</taxon>
        <taxon>Embryophyta</taxon>
        <taxon>Tracheophyta</taxon>
        <taxon>Spermatophyta</taxon>
        <taxon>Magnoliopsida</taxon>
        <taxon>eudicotyledons</taxon>
        <taxon>Gunneridae</taxon>
        <taxon>Pentapetalae</taxon>
        <taxon>asterids</taxon>
        <taxon>Ericales</taxon>
        <taxon>Ericaceae</taxon>
        <taxon>Ericoideae</taxon>
        <taxon>Rhodoreae</taxon>
        <taxon>Rhododendron</taxon>
    </lineage>
</organism>
<reference evidence="1" key="1">
    <citation type="submission" date="2022-02" db="EMBL/GenBank/DDBJ databases">
        <title>Plant Genome Project.</title>
        <authorList>
            <person name="Zhang R.-G."/>
        </authorList>
    </citation>
    <scope>NUCLEOTIDE SEQUENCE</scope>
    <source>
        <strain evidence="1">AT1</strain>
    </source>
</reference>
<comment type="caution">
    <text evidence="1">The sequence shown here is derived from an EMBL/GenBank/DDBJ whole genome shotgun (WGS) entry which is preliminary data.</text>
</comment>
<dbReference type="EMBL" id="CM046388">
    <property type="protein sequence ID" value="KAI8570657.1"/>
    <property type="molecule type" value="Genomic_DNA"/>
</dbReference>
<sequence>MDEKARRLFDDYSAQRLKELFEKFGELEDVVIMSSRKRVFPIIAMPSKDAASSKLVHVAGSEPSHLQMPSLSPSESSKNLFLSRQQTQETDQKAIGMEVLQNQLKLQHADLIFAAVKDPSNIHLLVICSNGLEKIYSCFSN</sequence>
<gene>
    <name evidence="1" type="ORF">RHMOL_Rhmol01G0052900</name>
</gene>
<proteinExistence type="predicted"/>
<accession>A0ACC0Q190</accession>
<protein>
    <submittedName>
        <fullName evidence="1">Uncharacterized protein</fullName>
    </submittedName>
</protein>
<keyword evidence="2" id="KW-1185">Reference proteome</keyword>
<evidence type="ECO:0000313" key="1">
    <source>
        <dbReference type="EMBL" id="KAI8570657.1"/>
    </source>
</evidence>
<dbReference type="Proteomes" id="UP001062846">
    <property type="component" value="Chromosome 1"/>
</dbReference>
<evidence type="ECO:0000313" key="2">
    <source>
        <dbReference type="Proteomes" id="UP001062846"/>
    </source>
</evidence>